<dbReference type="EMBL" id="AP023355">
    <property type="protein sequence ID" value="BCJ34410.1"/>
    <property type="molecule type" value="Genomic_DNA"/>
</dbReference>
<dbReference type="Proteomes" id="UP000611640">
    <property type="component" value="Chromosome"/>
</dbReference>
<organism evidence="6 7">
    <name type="scientific">Actinocatenispora thailandica</name>
    <dbReference type="NCBI Taxonomy" id="227318"/>
    <lineage>
        <taxon>Bacteria</taxon>
        <taxon>Bacillati</taxon>
        <taxon>Actinomycetota</taxon>
        <taxon>Actinomycetes</taxon>
        <taxon>Micromonosporales</taxon>
        <taxon>Micromonosporaceae</taxon>
        <taxon>Actinocatenispora</taxon>
    </lineage>
</organism>
<reference evidence="6 7" key="1">
    <citation type="submission" date="2020-08" db="EMBL/GenBank/DDBJ databases">
        <title>Whole genome shotgun sequence of Actinocatenispora thailandica NBRC 105041.</title>
        <authorList>
            <person name="Komaki H."/>
            <person name="Tamura T."/>
        </authorList>
    </citation>
    <scope>NUCLEOTIDE SEQUENCE [LARGE SCALE GENOMIC DNA]</scope>
    <source>
        <strain evidence="6 7">NBRC 105041</strain>
    </source>
</reference>
<gene>
    <name evidence="6" type="ORF">Athai_19130</name>
</gene>
<keyword evidence="1" id="KW-0805">Transcription regulation</keyword>
<evidence type="ECO:0000313" key="7">
    <source>
        <dbReference type="Proteomes" id="UP000611640"/>
    </source>
</evidence>
<protein>
    <submittedName>
        <fullName evidence="6">TetR family transcriptional regulator</fullName>
    </submittedName>
</protein>
<evidence type="ECO:0000313" key="6">
    <source>
        <dbReference type="EMBL" id="BCJ34410.1"/>
    </source>
</evidence>
<dbReference type="Pfam" id="PF00440">
    <property type="entry name" value="TetR_N"/>
    <property type="match status" value="1"/>
</dbReference>
<accession>A0A7R7DMI7</accession>
<dbReference type="RefSeq" id="WP_203961149.1">
    <property type="nucleotide sequence ID" value="NZ_AP023355.1"/>
</dbReference>
<dbReference type="InterPro" id="IPR050109">
    <property type="entry name" value="HTH-type_TetR-like_transc_reg"/>
</dbReference>
<evidence type="ECO:0000256" key="4">
    <source>
        <dbReference type="PROSITE-ProRule" id="PRU00335"/>
    </source>
</evidence>
<keyword evidence="3" id="KW-0804">Transcription</keyword>
<dbReference type="GO" id="GO:0003700">
    <property type="term" value="F:DNA-binding transcription factor activity"/>
    <property type="evidence" value="ECO:0007669"/>
    <property type="project" value="TreeGrafter"/>
</dbReference>
<evidence type="ECO:0000256" key="3">
    <source>
        <dbReference type="ARBA" id="ARBA00023163"/>
    </source>
</evidence>
<evidence type="ECO:0000259" key="5">
    <source>
        <dbReference type="PROSITE" id="PS50977"/>
    </source>
</evidence>
<keyword evidence="2 4" id="KW-0238">DNA-binding</keyword>
<feature type="domain" description="HTH tetR-type" evidence="5">
    <location>
        <begin position="5"/>
        <end position="65"/>
    </location>
</feature>
<dbReference type="GO" id="GO:0045892">
    <property type="term" value="P:negative regulation of DNA-templated transcription"/>
    <property type="evidence" value="ECO:0007669"/>
    <property type="project" value="InterPro"/>
</dbReference>
<keyword evidence="7" id="KW-1185">Reference proteome</keyword>
<dbReference type="AlphaFoldDB" id="A0A7R7DMI7"/>
<dbReference type="PANTHER" id="PTHR30055">
    <property type="entry name" value="HTH-TYPE TRANSCRIPTIONAL REGULATOR RUTR"/>
    <property type="match status" value="1"/>
</dbReference>
<sequence>MPTQRLTPEQITAAALDLMDAEGLAAVSMRALAQRLGVGTMTLYGYYRSRDELLDAVVDAATADAANHRTSGRTSAKPLAELTALFTALHRTLSEHPALYRIRMSRPFLSPGVLRVCDRALGQLRRAGLDDAAAVRGYRTLYLFTLGCVTYASQDAAGTRSALDALPPSDFPHLSALAPTMAHTAGGPDEFDTGLATLLTALLGQHG</sequence>
<dbReference type="InterPro" id="IPR004111">
    <property type="entry name" value="Repressor_TetR_C"/>
</dbReference>
<dbReference type="SUPFAM" id="SSF46689">
    <property type="entry name" value="Homeodomain-like"/>
    <property type="match status" value="1"/>
</dbReference>
<dbReference type="SUPFAM" id="SSF48498">
    <property type="entry name" value="Tetracyclin repressor-like, C-terminal domain"/>
    <property type="match status" value="1"/>
</dbReference>
<evidence type="ECO:0000256" key="1">
    <source>
        <dbReference type="ARBA" id="ARBA00023015"/>
    </source>
</evidence>
<feature type="DNA-binding region" description="H-T-H motif" evidence="4">
    <location>
        <begin position="28"/>
        <end position="47"/>
    </location>
</feature>
<dbReference type="InterPro" id="IPR009057">
    <property type="entry name" value="Homeodomain-like_sf"/>
</dbReference>
<proteinExistence type="predicted"/>
<dbReference type="PRINTS" id="PR00455">
    <property type="entry name" value="HTHTETR"/>
</dbReference>
<dbReference type="PANTHER" id="PTHR30055:SF151">
    <property type="entry name" value="TRANSCRIPTIONAL REGULATORY PROTEIN"/>
    <property type="match status" value="1"/>
</dbReference>
<dbReference type="InterPro" id="IPR036271">
    <property type="entry name" value="Tet_transcr_reg_TetR-rel_C_sf"/>
</dbReference>
<dbReference type="Gene3D" id="1.10.357.10">
    <property type="entry name" value="Tetracycline Repressor, domain 2"/>
    <property type="match status" value="1"/>
</dbReference>
<dbReference type="InterPro" id="IPR001647">
    <property type="entry name" value="HTH_TetR"/>
</dbReference>
<name>A0A7R7DMI7_9ACTN</name>
<evidence type="ECO:0000256" key="2">
    <source>
        <dbReference type="ARBA" id="ARBA00023125"/>
    </source>
</evidence>
<dbReference type="GO" id="GO:0000976">
    <property type="term" value="F:transcription cis-regulatory region binding"/>
    <property type="evidence" value="ECO:0007669"/>
    <property type="project" value="TreeGrafter"/>
</dbReference>
<dbReference type="PROSITE" id="PS50977">
    <property type="entry name" value="HTH_TETR_2"/>
    <property type="match status" value="1"/>
</dbReference>
<dbReference type="Pfam" id="PF02909">
    <property type="entry name" value="TetR_C_1"/>
    <property type="match status" value="1"/>
</dbReference>
<dbReference type="KEGG" id="atl:Athai_19130"/>